<name>A0ABW2THJ2_9PSEU</name>
<keyword evidence="3" id="KW-1185">Reference proteome</keyword>
<accession>A0ABW2THJ2</accession>
<proteinExistence type="predicted"/>
<gene>
    <name evidence="2" type="ORF">ACFQV2_04305</name>
</gene>
<protein>
    <submittedName>
        <fullName evidence="2">Uncharacterized protein</fullName>
    </submittedName>
</protein>
<dbReference type="Proteomes" id="UP001596512">
    <property type="component" value="Unassembled WGS sequence"/>
</dbReference>
<evidence type="ECO:0000313" key="3">
    <source>
        <dbReference type="Proteomes" id="UP001596512"/>
    </source>
</evidence>
<reference evidence="3" key="1">
    <citation type="journal article" date="2019" name="Int. J. Syst. Evol. Microbiol.">
        <title>The Global Catalogue of Microorganisms (GCM) 10K type strain sequencing project: providing services to taxonomists for standard genome sequencing and annotation.</title>
        <authorList>
            <consortium name="The Broad Institute Genomics Platform"/>
            <consortium name="The Broad Institute Genome Sequencing Center for Infectious Disease"/>
            <person name="Wu L."/>
            <person name="Ma J."/>
        </authorList>
    </citation>
    <scope>NUCLEOTIDE SEQUENCE [LARGE SCALE GENOMIC DNA]</scope>
    <source>
        <strain evidence="3">JCM 17695</strain>
    </source>
</reference>
<comment type="caution">
    <text evidence="2">The sequence shown here is derived from an EMBL/GenBank/DDBJ whole genome shotgun (WGS) entry which is preliminary data.</text>
</comment>
<evidence type="ECO:0000256" key="1">
    <source>
        <dbReference type="SAM" id="Coils"/>
    </source>
</evidence>
<dbReference type="EMBL" id="JBHTEY010000004">
    <property type="protein sequence ID" value="MFC7612976.1"/>
    <property type="molecule type" value="Genomic_DNA"/>
</dbReference>
<sequence length="238" mass="26619">MAELSGELEIARREIKALTARLDQLSETDDSPDAERTLQIARTQAAEITARAKASAETAWSGAEEASTALRDRYRRMLADLDRQHQELHADHKKIMEGVRAKAVELTVAADKRRQDLDDQAEAERKRIQRQFDEDMATKRAELTREVEAERARVADESRRIVADATAEAERRIAAATSQVERLTALREQLASRLRGTNDLLTRSAALLEPLDAEADLAQDNAAIAANAETERRKPVKK</sequence>
<feature type="coiled-coil region" evidence="1">
    <location>
        <begin position="71"/>
        <end position="193"/>
    </location>
</feature>
<organism evidence="2 3">
    <name type="scientific">Actinokineospora soli</name>
    <dbReference type="NCBI Taxonomy" id="1048753"/>
    <lineage>
        <taxon>Bacteria</taxon>
        <taxon>Bacillati</taxon>
        <taxon>Actinomycetota</taxon>
        <taxon>Actinomycetes</taxon>
        <taxon>Pseudonocardiales</taxon>
        <taxon>Pseudonocardiaceae</taxon>
        <taxon>Actinokineospora</taxon>
    </lineage>
</organism>
<evidence type="ECO:0000313" key="2">
    <source>
        <dbReference type="EMBL" id="MFC7612976.1"/>
    </source>
</evidence>
<keyword evidence="1" id="KW-0175">Coiled coil</keyword>
<feature type="coiled-coil region" evidence="1">
    <location>
        <begin position="1"/>
        <end position="28"/>
    </location>
</feature>